<organism evidence="4 5">
    <name type="scientific">Gibberella nygamai</name>
    <name type="common">Bean root rot disease fungus</name>
    <name type="synonym">Fusarium nygamai</name>
    <dbReference type="NCBI Taxonomy" id="42673"/>
    <lineage>
        <taxon>Eukaryota</taxon>
        <taxon>Fungi</taxon>
        <taxon>Dikarya</taxon>
        <taxon>Ascomycota</taxon>
        <taxon>Pezizomycotina</taxon>
        <taxon>Sordariomycetes</taxon>
        <taxon>Hypocreomycetidae</taxon>
        <taxon>Hypocreales</taxon>
        <taxon>Nectriaceae</taxon>
        <taxon>Fusarium</taxon>
        <taxon>Fusarium fujikuroi species complex</taxon>
    </lineage>
</organism>
<comment type="caution">
    <text evidence="4">The sequence shown here is derived from an EMBL/GenBank/DDBJ whole genome shotgun (WGS) entry which is preliminary data.</text>
</comment>
<sequence length="391" mass="43165">MDPLSVSASVVGLLGAGAKITSCLWTFATNARDAPQLARHLVFEVADITAALGSLQAYVCGQAQAPGERGALILLEHVLTTLTGCVTTFSDLQSLMDQLNLSPDMGTIDKMKWARQESNIAAIVQRLQNHKSSLTLMLTVLQCETMKEAQSSTRHLCKLVEELLQSNQDLASRIRGLEREGSIIAESRRDDVSTLRQTRGSKSVSFMDTQASAIKFTFDQDLQASRVYNRAIGRQSMTSLTSTALYTTALSLFSNLSLSQVYNISFYALPVYSNDLSNSDCYAPESSPSQQKTQGRPDSIFPSTNQAQTPSRLLGRFARRRKTPVVSAPEYPVHVTHVEFNGSTGQFNGLLREWQRLIHEAQLPTQPQGSQMVDILQFYKETTERNPPGHQ</sequence>
<keyword evidence="5" id="KW-1185">Reference proteome</keyword>
<protein>
    <recommendedName>
        <fullName evidence="6">Fungal N-terminal domain-containing protein</fullName>
    </recommendedName>
</protein>
<evidence type="ECO:0008006" key="6">
    <source>
        <dbReference type="Google" id="ProtNLM"/>
    </source>
</evidence>
<evidence type="ECO:0000313" key="5">
    <source>
        <dbReference type="Proteomes" id="UP000236664"/>
    </source>
</evidence>
<dbReference type="STRING" id="42673.A0A2K0WSC1"/>
<dbReference type="Gene3D" id="3.90.810.10">
    <property type="entry name" value="CRIB domain"/>
    <property type="match status" value="1"/>
</dbReference>
<evidence type="ECO:0000313" key="4">
    <source>
        <dbReference type="EMBL" id="PNP85126.1"/>
    </source>
</evidence>
<dbReference type="Pfam" id="PF00786">
    <property type="entry name" value="PBD"/>
    <property type="match status" value="1"/>
</dbReference>
<name>A0A2K0WSC1_GIBNY</name>
<evidence type="ECO:0000259" key="2">
    <source>
        <dbReference type="Pfam" id="PF00786"/>
    </source>
</evidence>
<feature type="region of interest" description="Disordered" evidence="1">
    <location>
        <begin position="282"/>
        <end position="307"/>
    </location>
</feature>
<feature type="domain" description="Azaphilone pigments biosynthesis cluster protein L N-terminal" evidence="3">
    <location>
        <begin position="1"/>
        <end position="180"/>
    </location>
</feature>
<accession>A0A2K0WSC1</accession>
<dbReference type="InterPro" id="IPR000095">
    <property type="entry name" value="CRIB_dom"/>
</dbReference>
<dbReference type="AlphaFoldDB" id="A0A2K0WSC1"/>
<feature type="domain" description="CRIB" evidence="2">
    <location>
        <begin position="326"/>
        <end position="378"/>
    </location>
</feature>
<dbReference type="OrthoDB" id="19923at2759"/>
<evidence type="ECO:0000259" key="3">
    <source>
        <dbReference type="Pfam" id="PF17111"/>
    </source>
</evidence>
<reference evidence="4 5" key="1">
    <citation type="submission" date="2017-06" db="EMBL/GenBank/DDBJ databases">
        <title>Genome of Fusarium nygamai isolate CS10214.</title>
        <authorList>
            <person name="Gardiner D.M."/>
            <person name="Obanor F."/>
            <person name="Kazan K."/>
        </authorList>
    </citation>
    <scope>NUCLEOTIDE SEQUENCE [LARGE SCALE GENOMIC DNA]</scope>
    <source>
        <strain evidence="4 5">CS10214</strain>
    </source>
</reference>
<gene>
    <name evidence="4" type="ORF">FNYG_01651</name>
</gene>
<dbReference type="Pfam" id="PF17111">
    <property type="entry name" value="PigL_N"/>
    <property type="match status" value="1"/>
</dbReference>
<dbReference type="EMBL" id="MTQA01000033">
    <property type="protein sequence ID" value="PNP85126.1"/>
    <property type="molecule type" value="Genomic_DNA"/>
</dbReference>
<evidence type="ECO:0000256" key="1">
    <source>
        <dbReference type="SAM" id="MobiDB-lite"/>
    </source>
</evidence>
<dbReference type="InterPro" id="IPR036936">
    <property type="entry name" value="CRIB_dom_sf"/>
</dbReference>
<dbReference type="InterPro" id="IPR031348">
    <property type="entry name" value="PigL_N"/>
</dbReference>
<dbReference type="Proteomes" id="UP000236664">
    <property type="component" value="Unassembled WGS sequence"/>
</dbReference>
<proteinExistence type="predicted"/>